<proteinExistence type="inferred from homology"/>
<evidence type="ECO:0000313" key="4">
    <source>
        <dbReference type="Proteomes" id="UP000179099"/>
    </source>
</evidence>
<dbReference type="InterPro" id="IPR036821">
    <property type="entry name" value="Peptide_deformylase_sf"/>
</dbReference>
<comment type="caution">
    <text evidence="2">Lacks conserved residue(s) required for the propagation of feature annotation.</text>
</comment>
<comment type="similarity">
    <text evidence="1 2">Belongs to the polypeptide deformylase family.</text>
</comment>
<reference evidence="3 4" key="1">
    <citation type="journal article" date="2016" name="Nat. Commun.">
        <title>Thousands of microbial genomes shed light on interconnected biogeochemical processes in an aquifer system.</title>
        <authorList>
            <person name="Anantharaman K."/>
            <person name="Brown C.T."/>
            <person name="Hug L.A."/>
            <person name="Sharon I."/>
            <person name="Castelle C.J."/>
            <person name="Probst A.J."/>
            <person name="Thomas B.C."/>
            <person name="Singh A."/>
            <person name="Wilkins M.J."/>
            <person name="Karaoz U."/>
            <person name="Brodie E.L."/>
            <person name="Williams K.H."/>
            <person name="Hubbard S.S."/>
            <person name="Banfield J.F."/>
        </authorList>
    </citation>
    <scope>NUCLEOTIDE SEQUENCE [LARGE SCALE GENOMIC DNA]</scope>
</reference>
<dbReference type="STRING" id="1801992.A2Y98_03625"/>
<gene>
    <name evidence="3" type="ORF">A2Y98_03625</name>
</gene>
<name>A0A1G2F5N6_9BACT</name>
<dbReference type="PIRSF" id="PIRSF004749">
    <property type="entry name" value="Pep_def"/>
    <property type="match status" value="1"/>
</dbReference>
<dbReference type="EMBL" id="MHMW01000030">
    <property type="protein sequence ID" value="OGZ33386.1"/>
    <property type="molecule type" value="Genomic_DNA"/>
</dbReference>
<dbReference type="PANTHER" id="PTHR10458">
    <property type="entry name" value="PEPTIDE DEFORMYLASE"/>
    <property type="match status" value="1"/>
</dbReference>
<sequence>MLDIKKHNEPILRKRAHEVPEVDDEVRKLIAFMVQAMYQNHGAGLAANQIGLDLRIAVIDVGRGLKILVNPKIIKSDGATYEEEGCLSIPGLFLKIKRPKYIEVEALDRYGRPIKIKVQDLEARAICQEIDHLDGKLIIDYMGFWQKLRYKLGI</sequence>
<comment type="caution">
    <text evidence="3">The sequence shown here is derived from an EMBL/GenBank/DDBJ whole genome shotgun (WGS) entry which is preliminary data.</text>
</comment>
<organism evidence="3 4">
    <name type="scientific">Candidatus Portnoybacteria bacterium RBG_19FT_COMBO_36_7</name>
    <dbReference type="NCBI Taxonomy" id="1801992"/>
    <lineage>
        <taxon>Bacteria</taxon>
        <taxon>Candidatus Portnoyibacteriota</taxon>
    </lineage>
</organism>
<dbReference type="NCBIfam" id="TIGR00079">
    <property type="entry name" value="pept_deformyl"/>
    <property type="match status" value="1"/>
</dbReference>
<protein>
    <recommendedName>
        <fullName evidence="2">Peptide deformylase-like</fullName>
    </recommendedName>
    <alternativeName>
        <fullName evidence="2">Polypeptide deformylase-like</fullName>
    </alternativeName>
</protein>
<dbReference type="SUPFAM" id="SSF56420">
    <property type="entry name" value="Peptide deformylase"/>
    <property type="match status" value="1"/>
</dbReference>
<dbReference type="Proteomes" id="UP000179099">
    <property type="component" value="Unassembled WGS sequence"/>
</dbReference>
<dbReference type="AlphaFoldDB" id="A0A1G2F5N6"/>
<dbReference type="PANTHER" id="PTHR10458:SF22">
    <property type="entry name" value="PEPTIDE DEFORMYLASE"/>
    <property type="match status" value="1"/>
</dbReference>
<dbReference type="HAMAP" id="MF_00163">
    <property type="entry name" value="Pep_deformylase"/>
    <property type="match status" value="1"/>
</dbReference>
<dbReference type="GO" id="GO:0042586">
    <property type="term" value="F:peptide deformylase activity"/>
    <property type="evidence" value="ECO:0007669"/>
    <property type="project" value="InterPro"/>
</dbReference>
<feature type="active site" evidence="2">
    <location>
        <position position="129"/>
    </location>
</feature>
<evidence type="ECO:0000313" key="3">
    <source>
        <dbReference type="EMBL" id="OGZ33386.1"/>
    </source>
</evidence>
<dbReference type="Gene3D" id="3.90.45.10">
    <property type="entry name" value="Peptide deformylase"/>
    <property type="match status" value="1"/>
</dbReference>
<dbReference type="CDD" id="cd00487">
    <property type="entry name" value="Pep_deformylase"/>
    <property type="match status" value="1"/>
</dbReference>
<dbReference type="InterPro" id="IPR023635">
    <property type="entry name" value="Peptide_deformylase"/>
</dbReference>
<evidence type="ECO:0000256" key="2">
    <source>
        <dbReference type="HAMAP-Rule" id="MF_00163"/>
    </source>
</evidence>
<dbReference type="NCBIfam" id="NF001159">
    <property type="entry name" value="PRK00150.1-3"/>
    <property type="match status" value="1"/>
</dbReference>
<dbReference type="PRINTS" id="PR01576">
    <property type="entry name" value="PDEFORMYLASE"/>
</dbReference>
<dbReference type="Pfam" id="PF01327">
    <property type="entry name" value="Pep_deformylase"/>
    <property type="match status" value="1"/>
</dbReference>
<accession>A0A1G2F5N6</accession>
<evidence type="ECO:0000256" key="1">
    <source>
        <dbReference type="ARBA" id="ARBA00010759"/>
    </source>
</evidence>